<dbReference type="AlphaFoldDB" id="A0A1P8KCA0"/>
<accession>A0A1P8KCA0</accession>
<dbReference type="NCBIfam" id="TIGR01256">
    <property type="entry name" value="modA"/>
    <property type="match status" value="1"/>
</dbReference>
<dbReference type="Pfam" id="PF13531">
    <property type="entry name" value="SBP_bac_11"/>
    <property type="match status" value="1"/>
</dbReference>
<dbReference type="KEGG" id="rsb:RS694_14235"/>
<proteinExistence type="inferred from homology"/>
<keyword evidence="4 7" id="KW-0732">Signal</keyword>
<dbReference type="EMBL" id="CP019239">
    <property type="protein sequence ID" value="APW43576.1"/>
    <property type="molecule type" value="Genomic_DNA"/>
</dbReference>
<protein>
    <submittedName>
        <fullName evidence="8">Molybdate ABC transporter substrate-binding protein</fullName>
    </submittedName>
</protein>
<comment type="similarity">
    <text evidence="1">Belongs to the bacterial solute-binding protein ModA family.</text>
</comment>
<evidence type="ECO:0000256" key="4">
    <source>
        <dbReference type="ARBA" id="ARBA00022729"/>
    </source>
</evidence>
<evidence type="ECO:0000256" key="2">
    <source>
        <dbReference type="ARBA" id="ARBA00022505"/>
    </source>
</evidence>
<gene>
    <name evidence="8" type="ORF">RS694_14235</name>
</gene>
<feature type="chain" id="PRO_5010202560" evidence="7">
    <location>
        <begin position="22"/>
        <end position="249"/>
    </location>
</feature>
<dbReference type="STRING" id="1484693.RS694_14235"/>
<evidence type="ECO:0000256" key="5">
    <source>
        <dbReference type="ARBA" id="ARBA00062515"/>
    </source>
</evidence>
<keyword evidence="3 6" id="KW-0479">Metal-binding</keyword>
<evidence type="ECO:0000313" key="9">
    <source>
        <dbReference type="Proteomes" id="UP000186110"/>
    </source>
</evidence>
<name>A0A1P8KCA0_9BURK</name>
<dbReference type="InterPro" id="IPR050682">
    <property type="entry name" value="ModA/WtpA"/>
</dbReference>
<feature type="signal peptide" evidence="7">
    <location>
        <begin position="1"/>
        <end position="21"/>
    </location>
</feature>
<dbReference type="GO" id="GO:0015689">
    <property type="term" value="P:molybdate ion transport"/>
    <property type="evidence" value="ECO:0007669"/>
    <property type="project" value="InterPro"/>
</dbReference>
<organism evidence="8 9">
    <name type="scientific">Rhodoferax saidenbachensis</name>
    <dbReference type="NCBI Taxonomy" id="1484693"/>
    <lineage>
        <taxon>Bacteria</taxon>
        <taxon>Pseudomonadati</taxon>
        <taxon>Pseudomonadota</taxon>
        <taxon>Betaproteobacteria</taxon>
        <taxon>Burkholderiales</taxon>
        <taxon>Comamonadaceae</taxon>
        <taxon>Rhodoferax</taxon>
    </lineage>
</organism>
<feature type="binding site" evidence="6">
    <location>
        <position position="166"/>
    </location>
    <ligand>
        <name>molybdate</name>
        <dbReference type="ChEBI" id="CHEBI:36264"/>
    </ligand>
</feature>
<dbReference type="InterPro" id="IPR044084">
    <property type="entry name" value="AvModA-like_subst-bd"/>
</dbReference>
<dbReference type="FunFam" id="3.40.190.10:FF:000035">
    <property type="entry name" value="Molybdate ABC transporter substrate-binding protein"/>
    <property type="match status" value="1"/>
</dbReference>
<dbReference type="PANTHER" id="PTHR30632">
    <property type="entry name" value="MOLYBDATE-BINDING PERIPLASMIC PROTEIN"/>
    <property type="match status" value="1"/>
</dbReference>
<dbReference type="Gene3D" id="3.40.190.10">
    <property type="entry name" value="Periplasmic binding protein-like II"/>
    <property type="match status" value="2"/>
</dbReference>
<reference evidence="8 9" key="1">
    <citation type="submission" date="2017-01" db="EMBL/GenBank/DDBJ databases">
        <authorList>
            <person name="Mah S.A."/>
            <person name="Swanson W.J."/>
            <person name="Moy G.W."/>
            <person name="Vacquier V.D."/>
        </authorList>
    </citation>
    <scope>NUCLEOTIDE SEQUENCE [LARGE SCALE GENOMIC DNA]</scope>
    <source>
        <strain evidence="8 9">DSM 22694</strain>
    </source>
</reference>
<dbReference type="GO" id="GO:1901359">
    <property type="term" value="F:tungstate binding"/>
    <property type="evidence" value="ECO:0007669"/>
    <property type="project" value="UniProtKB-ARBA"/>
</dbReference>
<dbReference type="PIRSF" id="PIRSF004846">
    <property type="entry name" value="ModA"/>
    <property type="match status" value="1"/>
</dbReference>
<evidence type="ECO:0000256" key="1">
    <source>
        <dbReference type="ARBA" id="ARBA00009175"/>
    </source>
</evidence>
<sequence length="249" mass="26171">MKKLLRTAAALFLLATSASHAAEVTVAVAANFTAPMQKIAAAFTQDTGHTATLAFGSTGKFYAQIKSGAPFQMLLAADDETPAKLEKEGLTVANTRFTYATGRLVLWSKQAGLVDDKGDVLRTGSFTHIALADPKLAPYGAAAVETLDKLGLTQTLKPRMVQGESIGQAYQFVATGNAALGFVALSQVMVDGRIAEGSAWVVPANLHSTIKQDSVVLATGKDNPAATALTAYLKGDKARAIIRSYGYEF</sequence>
<dbReference type="GO" id="GO:0046872">
    <property type="term" value="F:metal ion binding"/>
    <property type="evidence" value="ECO:0007669"/>
    <property type="project" value="UniProtKB-KW"/>
</dbReference>
<dbReference type="Proteomes" id="UP000186110">
    <property type="component" value="Chromosome"/>
</dbReference>
<dbReference type="GO" id="GO:0030973">
    <property type="term" value="F:molybdate ion binding"/>
    <property type="evidence" value="ECO:0007669"/>
    <property type="project" value="InterPro"/>
</dbReference>
<comment type="subunit">
    <text evidence="5">The complex is composed of two ATP-binding proteins (ModC), two transmembrane proteins (ModB) and a solute-binding protein (ModA).</text>
</comment>
<feature type="binding site" evidence="6">
    <location>
        <position position="58"/>
    </location>
    <ligand>
        <name>molybdate</name>
        <dbReference type="ChEBI" id="CHEBI:36264"/>
    </ligand>
</feature>
<dbReference type="InterPro" id="IPR005950">
    <property type="entry name" value="ModA"/>
</dbReference>
<dbReference type="eggNOG" id="COG0725">
    <property type="taxonomic scope" value="Bacteria"/>
</dbReference>
<dbReference type="RefSeq" id="WP_029709767.1">
    <property type="nucleotide sequence ID" value="NZ_CP019239.1"/>
</dbReference>
<evidence type="ECO:0000256" key="3">
    <source>
        <dbReference type="ARBA" id="ARBA00022723"/>
    </source>
</evidence>
<evidence type="ECO:0000256" key="6">
    <source>
        <dbReference type="PIRSR" id="PIRSR004846-1"/>
    </source>
</evidence>
<keyword evidence="2 6" id="KW-0500">Molybdenum</keyword>
<dbReference type="SUPFAM" id="SSF53850">
    <property type="entry name" value="Periplasmic binding protein-like II"/>
    <property type="match status" value="1"/>
</dbReference>
<evidence type="ECO:0000313" key="8">
    <source>
        <dbReference type="EMBL" id="APW43576.1"/>
    </source>
</evidence>
<dbReference type="PANTHER" id="PTHR30632:SF14">
    <property type="entry name" value="TUNGSTATE_MOLYBDATE_CHROMATE-BINDING PROTEIN MODA"/>
    <property type="match status" value="1"/>
</dbReference>
<evidence type="ECO:0000256" key="7">
    <source>
        <dbReference type="SAM" id="SignalP"/>
    </source>
</evidence>
<dbReference type="CDD" id="cd13539">
    <property type="entry name" value="PBP2_AvModA"/>
    <property type="match status" value="1"/>
</dbReference>
<keyword evidence="9" id="KW-1185">Reference proteome</keyword>